<dbReference type="GO" id="GO:0007008">
    <property type="term" value="P:outer mitochondrial membrane organization"/>
    <property type="evidence" value="ECO:0007669"/>
    <property type="project" value="InterPro"/>
</dbReference>
<dbReference type="GO" id="GO:0005739">
    <property type="term" value="C:mitochondrion"/>
    <property type="evidence" value="ECO:0007669"/>
    <property type="project" value="GOC"/>
</dbReference>
<dbReference type="AlphaFoldDB" id="A0A383UVW7"/>
<proteinExistence type="predicted"/>
<name>A0A383UVW7_BLUHO</name>
<dbReference type="Pfam" id="PF17237">
    <property type="entry name" value="Emr1"/>
    <property type="match status" value="1"/>
</dbReference>
<protein>
    <submittedName>
        <fullName evidence="2">Uncharacterized protein</fullName>
    </submittedName>
</protein>
<organism evidence="2 3">
    <name type="scientific">Blumeria hordei</name>
    <name type="common">Barley powdery mildew</name>
    <name type="synonym">Blumeria graminis f. sp. hordei</name>
    <dbReference type="NCBI Taxonomy" id="2867405"/>
    <lineage>
        <taxon>Eukaryota</taxon>
        <taxon>Fungi</taxon>
        <taxon>Dikarya</taxon>
        <taxon>Ascomycota</taxon>
        <taxon>Pezizomycotina</taxon>
        <taxon>Leotiomycetes</taxon>
        <taxon>Erysiphales</taxon>
        <taxon>Erysiphaceae</taxon>
        <taxon>Blumeria</taxon>
    </lineage>
</organism>
<evidence type="ECO:0000313" key="3">
    <source>
        <dbReference type="Proteomes" id="UP000275772"/>
    </source>
</evidence>
<dbReference type="InterPro" id="IPR035195">
    <property type="entry name" value="Emr1"/>
</dbReference>
<dbReference type="VEuPathDB" id="FungiDB:BLGHR1_14582"/>
<gene>
    <name evidence="2" type="ORF">BLGHR1_14582</name>
</gene>
<evidence type="ECO:0000313" key="2">
    <source>
        <dbReference type="EMBL" id="SZF03788.1"/>
    </source>
</evidence>
<dbReference type="EMBL" id="UNSH01000056">
    <property type="protein sequence ID" value="SZF03788.1"/>
    <property type="molecule type" value="Genomic_DNA"/>
</dbReference>
<accession>A0A383UVW7</accession>
<feature type="transmembrane region" description="Helical" evidence="1">
    <location>
        <begin position="27"/>
        <end position="45"/>
    </location>
</feature>
<keyword evidence="1" id="KW-0472">Membrane</keyword>
<dbReference type="Proteomes" id="UP000275772">
    <property type="component" value="Unassembled WGS sequence"/>
</dbReference>
<keyword evidence="1" id="KW-0812">Transmembrane</keyword>
<reference evidence="2 3" key="1">
    <citation type="submission" date="2017-11" db="EMBL/GenBank/DDBJ databases">
        <authorList>
            <person name="Kracher B."/>
        </authorList>
    </citation>
    <scope>NUCLEOTIDE SEQUENCE [LARGE SCALE GENOMIC DNA]</scope>
    <source>
        <strain evidence="2 3">RACE1</strain>
    </source>
</reference>
<sequence>MANLPNLRRLFVEARTEVEESAYSRNAFYNIVLFISSVAVFSLIAQHANKANNCLP</sequence>
<evidence type="ECO:0000256" key="1">
    <source>
        <dbReference type="SAM" id="Phobius"/>
    </source>
</evidence>
<keyword evidence="1" id="KW-1133">Transmembrane helix</keyword>